<protein>
    <recommendedName>
        <fullName evidence="1">Dual OB-containing domain-containing protein</fullName>
    </recommendedName>
</protein>
<comment type="caution">
    <text evidence="2">The sequence shown here is derived from an EMBL/GenBank/DDBJ whole genome shotgun (WGS) entry which is preliminary data.</text>
</comment>
<gene>
    <name evidence="2" type="ORF">GCM10009533_30320</name>
</gene>
<dbReference type="RefSeq" id="WP_063712453.1">
    <property type="nucleotide sequence ID" value="NZ_BAAAGS010000017.1"/>
</dbReference>
<dbReference type="Pfam" id="PF22557">
    <property type="entry name" value="DuOB"/>
    <property type="match status" value="1"/>
</dbReference>
<keyword evidence="3" id="KW-1185">Reference proteome</keyword>
<evidence type="ECO:0000259" key="1">
    <source>
        <dbReference type="Pfam" id="PF22557"/>
    </source>
</evidence>
<organism evidence="2 3">
    <name type="scientific">Saccharopolyspora erythraea</name>
    <name type="common">Streptomyces erythraeus</name>
    <dbReference type="NCBI Taxonomy" id="1836"/>
    <lineage>
        <taxon>Bacteria</taxon>
        <taxon>Bacillati</taxon>
        <taxon>Actinomycetota</taxon>
        <taxon>Actinomycetes</taxon>
        <taxon>Pseudonocardiales</taxon>
        <taxon>Pseudonocardiaceae</taxon>
        <taxon>Saccharopolyspora</taxon>
    </lineage>
</organism>
<dbReference type="InterPro" id="IPR054335">
    <property type="entry name" value="DuOB_dom"/>
</dbReference>
<proteinExistence type="predicted"/>
<feature type="domain" description="Dual OB-containing" evidence="1">
    <location>
        <begin position="5"/>
        <end position="218"/>
    </location>
</feature>
<evidence type="ECO:0000313" key="2">
    <source>
        <dbReference type="EMBL" id="GAA0528992.1"/>
    </source>
</evidence>
<sequence>MAATKVLVCLANSRKNNERCVAGIEVVNGWKRWIRPVSDRPGQGVSVVERQYQGGAEPQVLDNISVPLLGPQPDGFQRENWLLDSTVRWQKVGRIGWSELCTLEQLPESLWINGHHSSTGMNDRVPTGQGRLVEDSLKLIRVDSVKIQVMPWSTNEKPYVRAQFLYARYAYALRVTDPVYEKNFHDRGPGEYRLGESFLTVSLAEEFQGYFYKLAAAIVERADADPGGRR</sequence>
<dbReference type="EMBL" id="BAAAGS010000017">
    <property type="protein sequence ID" value="GAA0528992.1"/>
    <property type="molecule type" value="Genomic_DNA"/>
</dbReference>
<reference evidence="2 3" key="1">
    <citation type="journal article" date="2019" name="Int. J. Syst. Evol. Microbiol.">
        <title>The Global Catalogue of Microorganisms (GCM) 10K type strain sequencing project: providing services to taxonomists for standard genome sequencing and annotation.</title>
        <authorList>
            <consortium name="The Broad Institute Genomics Platform"/>
            <consortium name="The Broad Institute Genome Sequencing Center for Infectious Disease"/>
            <person name="Wu L."/>
            <person name="Ma J."/>
        </authorList>
    </citation>
    <scope>NUCLEOTIDE SEQUENCE [LARGE SCALE GENOMIC DNA]</scope>
    <source>
        <strain evidence="2 3">JCM 10303</strain>
    </source>
</reference>
<name>A0ABN1CXV6_SACER</name>
<accession>A0ABN1CXV6</accession>
<dbReference type="Proteomes" id="UP001500729">
    <property type="component" value="Unassembled WGS sequence"/>
</dbReference>
<evidence type="ECO:0000313" key="3">
    <source>
        <dbReference type="Proteomes" id="UP001500729"/>
    </source>
</evidence>